<evidence type="ECO:0000256" key="2">
    <source>
        <dbReference type="ARBA" id="ARBA00009045"/>
    </source>
</evidence>
<evidence type="ECO:0000256" key="3">
    <source>
        <dbReference type="ARBA" id="ARBA00022692"/>
    </source>
</evidence>
<evidence type="ECO:0000313" key="10">
    <source>
        <dbReference type="Proteomes" id="UP000051804"/>
    </source>
</evidence>
<feature type="transmembrane region" description="Helical" evidence="7">
    <location>
        <begin position="99"/>
        <end position="117"/>
    </location>
</feature>
<accession>A0A0R1JXW9</accession>
<gene>
    <name evidence="9" type="ORF">FD02_GL001073</name>
</gene>
<feature type="domain" description="Peptidase S54 rhomboid" evidence="8">
    <location>
        <begin position="58"/>
        <end position="193"/>
    </location>
</feature>
<comment type="similarity">
    <text evidence="2">Belongs to the peptidase S54 family.</text>
</comment>
<dbReference type="EMBL" id="AZDJ01000013">
    <property type="protein sequence ID" value="KRK73217.1"/>
    <property type="molecule type" value="Genomic_DNA"/>
</dbReference>
<feature type="transmembrane region" description="Helical" evidence="7">
    <location>
        <begin position="207"/>
        <end position="225"/>
    </location>
</feature>
<name>A0A0R1JXW9_9LACO</name>
<comment type="caution">
    <text evidence="9">The sequence shown here is derived from an EMBL/GenBank/DDBJ whole genome shotgun (WGS) entry which is preliminary data.</text>
</comment>
<protein>
    <submittedName>
        <fullName evidence="9">Membrane-associated serine protease</fullName>
    </submittedName>
</protein>
<evidence type="ECO:0000313" key="9">
    <source>
        <dbReference type="EMBL" id="KRK73217.1"/>
    </source>
</evidence>
<evidence type="ECO:0000256" key="6">
    <source>
        <dbReference type="ARBA" id="ARBA00023136"/>
    </source>
</evidence>
<keyword evidence="4" id="KW-0378">Hydrolase</keyword>
<organism evidence="9 10">
    <name type="scientific">Lacticaseibacillus nasuensis JCM 17158</name>
    <dbReference type="NCBI Taxonomy" id="1291734"/>
    <lineage>
        <taxon>Bacteria</taxon>
        <taxon>Bacillati</taxon>
        <taxon>Bacillota</taxon>
        <taxon>Bacilli</taxon>
        <taxon>Lactobacillales</taxon>
        <taxon>Lactobacillaceae</taxon>
        <taxon>Lacticaseibacillus</taxon>
    </lineage>
</organism>
<dbReference type="STRING" id="1291734.FD02_GL001073"/>
<evidence type="ECO:0000256" key="7">
    <source>
        <dbReference type="SAM" id="Phobius"/>
    </source>
</evidence>
<feature type="transmembrane region" description="Helical" evidence="7">
    <location>
        <begin position="123"/>
        <end position="140"/>
    </location>
</feature>
<comment type="subcellular location">
    <subcellularLocation>
        <location evidence="1">Membrane</location>
        <topology evidence="1">Multi-pass membrane protein</topology>
    </subcellularLocation>
</comment>
<dbReference type="Pfam" id="PF01694">
    <property type="entry name" value="Rhomboid"/>
    <property type="match status" value="1"/>
</dbReference>
<keyword evidence="9" id="KW-0645">Protease</keyword>
<keyword evidence="3 7" id="KW-0812">Transmembrane</keyword>
<evidence type="ECO:0000256" key="1">
    <source>
        <dbReference type="ARBA" id="ARBA00004141"/>
    </source>
</evidence>
<dbReference type="SUPFAM" id="SSF144091">
    <property type="entry name" value="Rhomboid-like"/>
    <property type="match status" value="1"/>
</dbReference>
<dbReference type="Gene3D" id="1.20.1540.10">
    <property type="entry name" value="Rhomboid-like"/>
    <property type="match status" value="1"/>
</dbReference>
<dbReference type="Proteomes" id="UP000051804">
    <property type="component" value="Unassembled WGS sequence"/>
</dbReference>
<dbReference type="PANTHER" id="PTHR43731:SF14">
    <property type="entry name" value="PRESENILIN-ASSOCIATED RHOMBOID-LIKE PROTEIN, MITOCHONDRIAL"/>
    <property type="match status" value="1"/>
</dbReference>
<keyword evidence="6 7" id="KW-0472">Membrane</keyword>
<dbReference type="GO" id="GO:0004252">
    <property type="term" value="F:serine-type endopeptidase activity"/>
    <property type="evidence" value="ECO:0007669"/>
    <property type="project" value="InterPro"/>
</dbReference>
<dbReference type="InterPro" id="IPR050925">
    <property type="entry name" value="Rhomboid_protease_S54"/>
</dbReference>
<evidence type="ECO:0000256" key="4">
    <source>
        <dbReference type="ARBA" id="ARBA00022801"/>
    </source>
</evidence>
<dbReference type="InterPro" id="IPR035952">
    <property type="entry name" value="Rhomboid-like_sf"/>
</dbReference>
<feature type="transmembrane region" description="Helical" evidence="7">
    <location>
        <begin position="176"/>
        <end position="195"/>
    </location>
</feature>
<keyword evidence="10" id="KW-1185">Reference proteome</keyword>
<proteinExistence type="inferred from homology"/>
<dbReference type="AlphaFoldDB" id="A0A0R1JXW9"/>
<dbReference type="GO" id="GO:0006508">
    <property type="term" value="P:proteolysis"/>
    <property type="evidence" value="ECO:0007669"/>
    <property type="project" value="UniProtKB-KW"/>
</dbReference>
<evidence type="ECO:0000259" key="8">
    <source>
        <dbReference type="Pfam" id="PF01694"/>
    </source>
</evidence>
<dbReference type="PANTHER" id="PTHR43731">
    <property type="entry name" value="RHOMBOID PROTEASE"/>
    <property type="match status" value="1"/>
</dbReference>
<dbReference type="OrthoDB" id="9813074at2"/>
<feature type="transmembrane region" description="Helical" evidence="7">
    <location>
        <begin position="67"/>
        <end position="87"/>
    </location>
</feature>
<dbReference type="InterPro" id="IPR022764">
    <property type="entry name" value="Peptidase_S54_rhomboid_dom"/>
</dbReference>
<dbReference type="GO" id="GO:0016020">
    <property type="term" value="C:membrane"/>
    <property type="evidence" value="ECO:0007669"/>
    <property type="project" value="UniProtKB-SubCell"/>
</dbReference>
<dbReference type="PATRIC" id="fig|1291734.4.peg.1103"/>
<dbReference type="RefSeq" id="WP_056950410.1">
    <property type="nucleotide sequence ID" value="NZ_AZDJ01000013.1"/>
</dbReference>
<keyword evidence="5 7" id="KW-1133">Transmembrane helix</keyword>
<sequence length="227" mass="24750">MRNPFWRTRLANTPFVTYALLAVTFAVFLLETVNGGSTQTEVLVRYGARFNPYIILYGEWWRFITPMFVHVGLMHIVVNAVSMYYLGMLSERLFGHWRFLVIYLVSGIAGNVASFVFKPEVVSAGASTAIFGLLGAFLLLGDVFRDNPTVRMLARQFLAMAVINLAFNLFDSQVDMAGHIGGLLGGFLIAGVVGAPQIGTMSTSRRVVCAAVLVVAGAVLLRLGYAG</sequence>
<reference evidence="9 10" key="1">
    <citation type="journal article" date="2015" name="Genome Announc.">
        <title>Expanding the biotechnology potential of lactobacilli through comparative genomics of 213 strains and associated genera.</title>
        <authorList>
            <person name="Sun Z."/>
            <person name="Harris H.M."/>
            <person name="McCann A."/>
            <person name="Guo C."/>
            <person name="Argimon S."/>
            <person name="Zhang W."/>
            <person name="Yang X."/>
            <person name="Jeffery I.B."/>
            <person name="Cooney J.C."/>
            <person name="Kagawa T.F."/>
            <person name="Liu W."/>
            <person name="Song Y."/>
            <person name="Salvetti E."/>
            <person name="Wrobel A."/>
            <person name="Rasinkangas P."/>
            <person name="Parkhill J."/>
            <person name="Rea M.C."/>
            <person name="O'Sullivan O."/>
            <person name="Ritari J."/>
            <person name="Douillard F.P."/>
            <person name="Paul Ross R."/>
            <person name="Yang R."/>
            <person name="Briner A.E."/>
            <person name="Felis G.E."/>
            <person name="de Vos W.M."/>
            <person name="Barrangou R."/>
            <person name="Klaenhammer T.R."/>
            <person name="Caufield P.W."/>
            <person name="Cui Y."/>
            <person name="Zhang H."/>
            <person name="O'Toole P.W."/>
        </authorList>
    </citation>
    <scope>NUCLEOTIDE SEQUENCE [LARGE SCALE GENOMIC DNA]</scope>
    <source>
        <strain evidence="9 10">JCM 17158</strain>
    </source>
</reference>
<evidence type="ECO:0000256" key="5">
    <source>
        <dbReference type="ARBA" id="ARBA00022989"/>
    </source>
</evidence>